<dbReference type="Gene3D" id="3.40.50.2000">
    <property type="entry name" value="Glycogen Phosphorylase B"/>
    <property type="match status" value="2"/>
</dbReference>
<keyword evidence="1" id="KW-0328">Glycosyltransferase</keyword>
<dbReference type="PANTHER" id="PTHR46401:SF2">
    <property type="entry name" value="GLYCOSYLTRANSFERASE WBBK-RELATED"/>
    <property type="match status" value="1"/>
</dbReference>
<dbReference type="Pfam" id="PF13439">
    <property type="entry name" value="Glyco_transf_4"/>
    <property type="match status" value="1"/>
</dbReference>
<dbReference type="InterPro" id="IPR001296">
    <property type="entry name" value="Glyco_trans_1"/>
</dbReference>
<dbReference type="OrthoDB" id="9801609at2"/>
<dbReference type="CDD" id="cd03809">
    <property type="entry name" value="GT4_MtfB-like"/>
    <property type="match status" value="1"/>
</dbReference>
<dbReference type="GO" id="GO:0009103">
    <property type="term" value="P:lipopolysaccharide biosynthetic process"/>
    <property type="evidence" value="ECO:0007669"/>
    <property type="project" value="TreeGrafter"/>
</dbReference>
<name>A0A1T5KGG0_9MICO</name>
<evidence type="ECO:0000259" key="3">
    <source>
        <dbReference type="Pfam" id="PF00534"/>
    </source>
</evidence>
<dbReference type="PANTHER" id="PTHR46401">
    <property type="entry name" value="GLYCOSYLTRANSFERASE WBBK-RELATED"/>
    <property type="match status" value="1"/>
</dbReference>
<reference evidence="5 6" key="1">
    <citation type="submission" date="2017-02" db="EMBL/GenBank/DDBJ databases">
        <authorList>
            <person name="Peterson S.W."/>
        </authorList>
    </citation>
    <scope>NUCLEOTIDE SEQUENCE [LARGE SCALE GENOMIC DNA]</scope>
    <source>
        <strain evidence="5 6">VKM Ac-2059</strain>
    </source>
</reference>
<dbReference type="EMBL" id="FUZP01000002">
    <property type="protein sequence ID" value="SKC62730.1"/>
    <property type="molecule type" value="Genomic_DNA"/>
</dbReference>
<organism evidence="5 6">
    <name type="scientific">Okibacterium fritillariae</name>
    <dbReference type="NCBI Taxonomy" id="123320"/>
    <lineage>
        <taxon>Bacteria</taxon>
        <taxon>Bacillati</taxon>
        <taxon>Actinomycetota</taxon>
        <taxon>Actinomycetes</taxon>
        <taxon>Micrococcales</taxon>
        <taxon>Microbacteriaceae</taxon>
        <taxon>Okibacterium</taxon>
    </lineage>
</organism>
<dbReference type="AlphaFoldDB" id="A0A1T5KGG0"/>
<accession>A0A1T5KGG0</accession>
<evidence type="ECO:0000313" key="6">
    <source>
        <dbReference type="Proteomes" id="UP000190857"/>
    </source>
</evidence>
<dbReference type="SUPFAM" id="SSF53756">
    <property type="entry name" value="UDP-Glycosyltransferase/glycogen phosphorylase"/>
    <property type="match status" value="1"/>
</dbReference>
<dbReference type="Pfam" id="PF00534">
    <property type="entry name" value="Glycos_transf_1"/>
    <property type="match status" value="1"/>
</dbReference>
<keyword evidence="6" id="KW-1185">Reference proteome</keyword>
<dbReference type="InterPro" id="IPR028098">
    <property type="entry name" value="Glyco_trans_4-like_N"/>
</dbReference>
<sequence>MPTTLTMVVDQMVAPVPGGIGRYTEEMTKALILTAPRNCQVEGIVSSLPPEKIADVETRLPGLAELHKTTLARRELSAAWQLGLVAGYGDGMVHSPTLLAPLVRHNRAYDRKQTVVTIHDTLAWTHPKSLTPTSVSFTKSMAKRAKKHADAIVVPTHAVAEQLAEIIDFGDRVRVIPGAVGSGLQLTSDAEWRAGNLELPDEYILTFGTLDPRRGLLSLISGLGATDAPDLPVLVIGPDSWGDLTLASVADEAGLPEGRVRSLGFLSDADLAVVLDRATVFVYPSIREGFGLPLVEALSFGTPVVHSDDPALVEVAGGAGLVVERGGKKGYPERLAEAIAQVLDDSDLRSRLSVAGSDRARAFSWRDSAERVWQLHADL</sequence>
<gene>
    <name evidence="5" type="ORF">SAMN06309945_2206</name>
</gene>
<keyword evidence="2 5" id="KW-0808">Transferase</keyword>
<proteinExistence type="predicted"/>
<protein>
    <submittedName>
        <fullName evidence="5">Glycosyltransferase involved in cell wall bisynthesis</fullName>
    </submittedName>
</protein>
<dbReference type="Proteomes" id="UP000190857">
    <property type="component" value="Unassembled WGS sequence"/>
</dbReference>
<evidence type="ECO:0000256" key="2">
    <source>
        <dbReference type="ARBA" id="ARBA00022679"/>
    </source>
</evidence>
<evidence type="ECO:0000313" key="5">
    <source>
        <dbReference type="EMBL" id="SKC62730.1"/>
    </source>
</evidence>
<dbReference type="GO" id="GO:0016757">
    <property type="term" value="F:glycosyltransferase activity"/>
    <property type="evidence" value="ECO:0007669"/>
    <property type="project" value="UniProtKB-KW"/>
</dbReference>
<feature type="domain" description="Glycosyl transferase family 1" evidence="3">
    <location>
        <begin position="197"/>
        <end position="356"/>
    </location>
</feature>
<dbReference type="STRING" id="123320.SAMN06309945_2206"/>
<dbReference type="RefSeq" id="WP_079728259.1">
    <property type="nucleotide sequence ID" value="NZ_FUZP01000002.1"/>
</dbReference>
<feature type="domain" description="Glycosyltransferase subfamily 4-like N-terminal" evidence="4">
    <location>
        <begin position="17"/>
        <end position="180"/>
    </location>
</feature>
<evidence type="ECO:0000259" key="4">
    <source>
        <dbReference type="Pfam" id="PF13439"/>
    </source>
</evidence>
<evidence type="ECO:0000256" key="1">
    <source>
        <dbReference type="ARBA" id="ARBA00022676"/>
    </source>
</evidence>